<dbReference type="Proteomes" id="UP000077412">
    <property type="component" value="Chromosome"/>
</dbReference>
<gene>
    <name evidence="2" type="ORF">ABE41_016270</name>
</gene>
<evidence type="ECO:0000313" key="2">
    <source>
        <dbReference type="EMBL" id="ANX13567.1"/>
    </source>
</evidence>
<name>A0A1B1Z7Z6_9BACL</name>
<dbReference type="STRING" id="255247.ABE41_016270"/>
<feature type="transmembrane region" description="Helical" evidence="1">
    <location>
        <begin position="66"/>
        <end position="93"/>
    </location>
</feature>
<feature type="transmembrane region" description="Helical" evidence="1">
    <location>
        <begin position="6"/>
        <end position="28"/>
    </location>
</feature>
<organism evidence="2 3">
    <name type="scientific">Fictibacillus arsenicus</name>
    <dbReference type="NCBI Taxonomy" id="255247"/>
    <lineage>
        <taxon>Bacteria</taxon>
        <taxon>Bacillati</taxon>
        <taxon>Bacillota</taxon>
        <taxon>Bacilli</taxon>
        <taxon>Bacillales</taxon>
        <taxon>Fictibacillaceae</taxon>
        <taxon>Fictibacillus</taxon>
    </lineage>
</organism>
<keyword evidence="3" id="KW-1185">Reference proteome</keyword>
<keyword evidence="1" id="KW-0472">Membrane</keyword>
<protein>
    <submittedName>
        <fullName evidence="2">Uncharacterized protein</fullName>
    </submittedName>
</protein>
<dbReference type="EMBL" id="CP016761">
    <property type="protein sequence ID" value="ANX13567.1"/>
    <property type="molecule type" value="Genomic_DNA"/>
</dbReference>
<keyword evidence="1" id="KW-0812">Transmembrane</keyword>
<feature type="transmembrane region" description="Helical" evidence="1">
    <location>
        <begin position="40"/>
        <end position="60"/>
    </location>
</feature>
<reference evidence="2 3" key="1">
    <citation type="submission" date="2016-08" db="EMBL/GenBank/DDBJ databases">
        <title>Complete genome sequence of Fictibacillus arsenicus G25-54, a strain with toxicity to nematodes and a potential arsenic-resistance activity.</title>
        <authorList>
            <person name="Zheng Z."/>
        </authorList>
    </citation>
    <scope>NUCLEOTIDE SEQUENCE [LARGE SCALE GENOMIC DNA]</scope>
    <source>
        <strain evidence="2 3">G25-54</strain>
    </source>
</reference>
<evidence type="ECO:0000313" key="3">
    <source>
        <dbReference type="Proteomes" id="UP000077412"/>
    </source>
</evidence>
<keyword evidence="1" id="KW-1133">Transmembrane helix</keyword>
<proteinExistence type="predicted"/>
<sequence length="99" mass="11549">MEHTSIMYDWSFAAGLTMVNILLTLYILKPKKSTLRRIYWVFMLIFIIIYPLALLGNSFADPSNPGLFLSLAFGITATFSILLFFSVCWIWVIRHSFYR</sequence>
<dbReference type="AlphaFoldDB" id="A0A1B1Z7Z6"/>
<dbReference type="OrthoDB" id="2971876at2"/>
<dbReference type="KEGG" id="far:ABE41_016270"/>
<dbReference type="RefSeq" id="WP_066292575.1">
    <property type="nucleotide sequence ID" value="NZ_CP016761.1"/>
</dbReference>
<accession>A0A1B1Z7Z6</accession>
<evidence type="ECO:0000256" key="1">
    <source>
        <dbReference type="SAM" id="Phobius"/>
    </source>
</evidence>